<comment type="caution">
    <text evidence="1">The sequence shown here is derived from an EMBL/GenBank/DDBJ whole genome shotgun (WGS) entry which is preliminary data.</text>
</comment>
<dbReference type="AlphaFoldDB" id="A0A2U1ML87"/>
<protein>
    <submittedName>
        <fullName evidence="1">Pentatricopeptide repeat (PPR) superfamily protein</fullName>
    </submittedName>
</protein>
<organism evidence="1 2">
    <name type="scientific">Artemisia annua</name>
    <name type="common">Sweet wormwood</name>
    <dbReference type="NCBI Taxonomy" id="35608"/>
    <lineage>
        <taxon>Eukaryota</taxon>
        <taxon>Viridiplantae</taxon>
        <taxon>Streptophyta</taxon>
        <taxon>Embryophyta</taxon>
        <taxon>Tracheophyta</taxon>
        <taxon>Spermatophyta</taxon>
        <taxon>Magnoliopsida</taxon>
        <taxon>eudicotyledons</taxon>
        <taxon>Gunneridae</taxon>
        <taxon>Pentapetalae</taxon>
        <taxon>asterids</taxon>
        <taxon>campanulids</taxon>
        <taxon>Asterales</taxon>
        <taxon>Asteraceae</taxon>
        <taxon>Asteroideae</taxon>
        <taxon>Anthemideae</taxon>
        <taxon>Artemisiinae</taxon>
        <taxon>Artemisia</taxon>
    </lineage>
</organism>
<accession>A0A2U1ML87</accession>
<reference evidence="1 2" key="1">
    <citation type="journal article" date="2018" name="Mol. Plant">
        <title>The genome of Artemisia annua provides insight into the evolution of Asteraceae family and artemisinin biosynthesis.</title>
        <authorList>
            <person name="Shen Q."/>
            <person name="Zhang L."/>
            <person name="Liao Z."/>
            <person name="Wang S."/>
            <person name="Yan T."/>
            <person name="Shi P."/>
            <person name="Liu M."/>
            <person name="Fu X."/>
            <person name="Pan Q."/>
            <person name="Wang Y."/>
            <person name="Lv Z."/>
            <person name="Lu X."/>
            <person name="Zhang F."/>
            <person name="Jiang W."/>
            <person name="Ma Y."/>
            <person name="Chen M."/>
            <person name="Hao X."/>
            <person name="Li L."/>
            <person name="Tang Y."/>
            <person name="Lv G."/>
            <person name="Zhou Y."/>
            <person name="Sun X."/>
            <person name="Brodelius P.E."/>
            <person name="Rose J.K.C."/>
            <person name="Tang K."/>
        </authorList>
    </citation>
    <scope>NUCLEOTIDE SEQUENCE [LARGE SCALE GENOMIC DNA]</scope>
    <source>
        <strain evidence="2">cv. Huhao1</strain>
        <tissue evidence="1">Leaf</tissue>
    </source>
</reference>
<proteinExistence type="predicted"/>
<dbReference type="OrthoDB" id="185373at2759"/>
<gene>
    <name evidence="1" type="ORF">CTI12_AA367910</name>
</gene>
<dbReference type="STRING" id="35608.A0A2U1ML87"/>
<dbReference type="PANTHER" id="PTHR47801">
    <property type="entry name" value="OS05G0145600 PROTEIN"/>
    <property type="match status" value="1"/>
</dbReference>
<dbReference type="EMBL" id="PKPP01004962">
    <property type="protein sequence ID" value="PWA62031.1"/>
    <property type="molecule type" value="Genomic_DNA"/>
</dbReference>
<name>A0A2U1ML87_ARTAN</name>
<dbReference type="Proteomes" id="UP000245207">
    <property type="component" value="Unassembled WGS sequence"/>
</dbReference>
<sequence length="241" mass="27955">MRLLDSWKPDKVGQLVFKDLAQQIIVCGPPPEGLSAVVDQTRGLLAYVVENCNEAVYNRDLRYICNEGRYIQASRFLGQRYLGQVSYPNLMKLIRYRCIGEHRILIYEYMACGKNCLEHYHNALQQRPRNGDGPVSTHNQERQNHCYQLPLELTILSIFLHTHAVPFVASVCFRNWLLRDMYDDMMFDGVKPERDTFRALIAGSMKGVRLQDCFFFLDQMKSMGYIPYICGSIIVQLVELE</sequence>
<keyword evidence="2" id="KW-1185">Reference proteome</keyword>
<dbReference type="GO" id="GO:0005739">
    <property type="term" value="C:mitochondrion"/>
    <property type="evidence" value="ECO:0007669"/>
    <property type="project" value="TreeGrafter"/>
</dbReference>
<evidence type="ECO:0000313" key="2">
    <source>
        <dbReference type="Proteomes" id="UP000245207"/>
    </source>
</evidence>
<dbReference type="PANTHER" id="PTHR47801:SF1">
    <property type="entry name" value="OS05G0145600 PROTEIN"/>
    <property type="match status" value="1"/>
</dbReference>
<evidence type="ECO:0000313" key="1">
    <source>
        <dbReference type="EMBL" id="PWA62031.1"/>
    </source>
</evidence>